<dbReference type="AlphaFoldDB" id="B4NBF3"/>
<evidence type="ECO:0000256" key="10">
    <source>
        <dbReference type="ARBA" id="ARBA00041140"/>
    </source>
</evidence>
<keyword evidence="5" id="KW-0746">Sphingolipid metabolism</keyword>
<evidence type="ECO:0000256" key="2">
    <source>
        <dbReference type="ARBA" id="ARBA00005189"/>
    </source>
</evidence>
<evidence type="ECO:0000256" key="8">
    <source>
        <dbReference type="ARBA" id="ARBA00023136"/>
    </source>
</evidence>
<dbReference type="PANTHER" id="PTHR28612">
    <property type="entry name" value="SERINE PALMITOYLTRANSFERASE SMALL SUBUNIT B"/>
    <property type="match status" value="1"/>
</dbReference>
<evidence type="ECO:0000256" key="1">
    <source>
        <dbReference type="ARBA" id="ARBA00004477"/>
    </source>
</evidence>
<dbReference type="OMA" id="FMYLPDY"/>
<sequence length="85" mass="9901">MVKLKQLAIHLYRQYELITCINMLEPWERKLINGFFLLILALIIFSSFVYLPAYMQTLMQFIMPASWNSVSMTNAQVAQKMAGSH</sequence>
<evidence type="ECO:0000256" key="9">
    <source>
        <dbReference type="ARBA" id="ARBA00038059"/>
    </source>
</evidence>
<keyword evidence="8 15" id="KW-0472">Membrane</keyword>
<evidence type="ECO:0000313" key="17">
    <source>
        <dbReference type="Proteomes" id="UP000007798"/>
    </source>
</evidence>
<evidence type="ECO:0000256" key="11">
    <source>
        <dbReference type="ARBA" id="ARBA00041982"/>
    </source>
</evidence>
<dbReference type="FunCoup" id="B4NBF3">
    <property type="interactions" value="7"/>
</dbReference>
<keyword evidence="6 15" id="KW-1133">Transmembrane helix</keyword>
<comment type="subunit">
    <text evidence="14">Component of the serine palmitoyltransferase (SPT) complex, which is composed of SPTLC1, SPTLC2 or SPTLC3 and SPTSSA or SPTSSB. The heterodimer consisting of SPTLC1 and SPTLC2/SPTLC3 forms the catalytic core of the enzyme, while SPTSSA or SPTSSB subunits determine substrate specificity. SPT also interacts with ORMDL proteins, especially ORMDL3, which negatively regulate SPT activity in the presence of ceramides.</text>
</comment>
<evidence type="ECO:0000256" key="13">
    <source>
        <dbReference type="ARBA" id="ARBA00045772"/>
    </source>
</evidence>
<dbReference type="PhylomeDB" id="B4NBF3"/>
<dbReference type="STRING" id="7260.B4NBF3"/>
<accession>B4NBF3</accession>
<name>B4NBF3_DROWI</name>
<keyword evidence="3 15" id="KW-0812">Transmembrane</keyword>
<gene>
    <name evidence="16" type="primary">Dwil\GK11193</name>
    <name evidence="16" type="ORF">Dwil_GK11193</name>
</gene>
<dbReference type="HOGENOM" id="CLU_193244_0_0_1"/>
<dbReference type="eggNOG" id="ENOG502S4Q9">
    <property type="taxonomic scope" value="Eukaryota"/>
</dbReference>
<dbReference type="EMBL" id="CH964232">
    <property type="protein sequence ID" value="EDW81117.1"/>
    <property type="molecule type" value="Genomic_DNA"/>
</dbReference>
<evidence type="ECO:0000256" key="7">
    <source>
        <dbReference type="ARBA" id="ARBA00023098"/>
    </source>
</evidence>
<dbReference type="KEGG" id="dwi:6647175"/>
<evidence type="ECO:0000256" key="12">
    <source>
        <dbReference type="ARBA" id="ARBA00042334"/>
    </source>
</evidence>
<dbReference type="Pfam" id="PF11779">
    <property type="entry name" value="SPT_ssu-like"/>
    <property type="match status" value="1"/>
</dbReference>
<evidence type="ECO:0000313" key="16">
    <source>
        <dbReference type="EMBL" id="EDW81117.1"/>
    </source>
</evidence>
<reference evidence="16 17" key="1">
    <citation type="journal article" date="2007" name="Nature">
        <title>Evolution of genes and genomes on the Drosophila phylogeny.</title>
        <authorList>
            <consortium name="Drosophila 12 Genomes Consortium"/>
            <person name="Clark A.G."/>
            <person name="Eisen M.B."/>
            <person name="Smith D.R."/>
            <person name="Bergman C.M."/>
            <person name="Oliver B."/>
            <person name="Markow T.A."/>
            <person name="Kaufman T.C."/>
            <person name="Kellis M."/>
            <person name="Gelbart W."/>
            <person name="Iyer V.N."/>
            <person name="Pollard D.A."/>
            <person name="Sackton T.B."/>
            <person name="Larracuente A.M."/>
            <person name="Singh N.D."/>
            <person name="Abad J.P."/>
            <person name="Abt D.N."/>
            <person name="Adryan B."/>
            <person name="Aguade M."/>
            <person name="Akashi H."/>
            <person name="Anderson W.W."/>
            <person name="Aquadro C.F."/>
            <person name="Ardell D.H."/>
            <person name="Arguello R."/>
            <person name="Artieri C.G."/>
            <person name="Barbash D.A."/>
            <person name="Barker D."/>
            <person name="Barsanti P."/>
            <person name="Batterham P."/>
            <person name="Batzoglou S."/>
            <person name="Begun D."/>
            <person name="Bhutkar A."/>
            <person name="Blanco E."/>
            <person name="Bosak S.A."/>
            <person name="Bradley R.K."/>
            <person name="Brand A.D."/>
            <person name="Brent M.R."/>
            <person name="Brooks A.N."/>
            <person name="Brown R.H."/>
            <person name="Butlin R.K."/>
            <person name="Caggese C."/>
            <person name="Calvi B.R."/>
            <person name="Bernardo de Carvalho A."/>
            <person name="Caspi A."/>
            <person name="Castrezana S."/>
            <person name="Celniker S.E."/>
            <person name="Chang J.L."/>
            <person name="Chapple C."/>
            <person name="Chatterji S."/>
            <person name="Chinwalla A."/>
            <person name="Civetta A."/>
            <person name="Clifton S.W."/>
            <person name="Comeron J.M."/>
            <person name="Costello J.C."/>
            <person name="Coyne J.A."/>
            <person name="Daub J."/>
            <person name="David R.G."/>
            <person name="Delcher A.L."/>
            <person name="Delehaunty K."/>
            <person name="Do C.B."/>
            <person name="Ebling H."/>
            <person name="Edwards K."/>
            <person name="Eickbush T."/>
            <person name="Evans J.D."/>
            <person name="Filipski A."/>
            <person name="Findeiss S."/>
            <person name="Freyhult E."/>
            <person name="Fulton L."/>
            <person name="Fulton R."/>
            <person name="Garcia A.C."/>
            <person name="Gardiner A."/>
            <person name="Garfield D.A."/>
            <person name="Garvin B.E."/>
            <person name="Gibson G."/>
            <person name="Gilbert D."/>
            <person name="Gnerre S."/>
            <person name="Godfrey J."/>
            <person name="Good R."/>
            <person name="Gotea V."/>
            <person name="Gravely B."/>
            <person name="Greenberg A.J."/>
            <person name="Griffiths-Jones S."/>
            <person name="Gross S."/>
            <person name="Guigo R."/>
            <person name="Gustafson E.A."/>
            <person name="Haerty W."/>
            <person name="Hahn M.W."/>
            <person name="Halligan D.L."/>
            <person name="Halpern A.L."/>
            <person name="Halter G.M."/>
            <person name="Han M.V."/>
            <person name="Heger A."/>
            <person name="Hillier L."/>
            <person name="Hinrichs A.S."/>
            <person name="Holmes I."/>
            <person name="Hoskins R.A."/>
            <person name="Hubisz M.J."/>
            <person name="Hultmark D."/>
            <person name="Huntley M.A."/>
            <person name="Jaffe D.B."/>
            <person name="Jagadeeshan S."/>
            <person name="Jeck W.R."/>
            <person name="Johnson J."/>
            <person name="Jones C.D."/>
            <person name="Jordan W.C."/>
            <person name="Karpen G.H."/>
            <person name="Kataoka E."/>
            <person name="Keightley P.D."/>
            <person name="Kheradpour P."/>
            <person name="Kirkness E.F."/>
            <person name="Koerich L.B."/>
            <person name="Kristiansen K."/>
            <person name="Kudrna D."/>
            <person name="Kulathinal R.J."/>
            <person name="Kumar S."/>
            <person name="Kwok R."/>
            <person name="Lander E."/>
            <person name="Langley C.H."/>
            <person name="Lapoint R."/>
            <person name="Lazzaro B.P."/>
            <person name="Lee S.J."/>
            <person name="Levesque L."/>
            <person name="Li R."/>
            <person name="Lin C.F."/>
            <person name="Lin M.F."/>
            <person name="Lindblad-Toh K."/>
            <person name="Llopart A."/>
            <person name="Long M."/>
            <person name="Low L."/>
            <person name="Lozovsky E."/>
            <person name="Lu J."/>
            <person name="Luo M."/>
            <person name="Machado C.A."/>
            <person name="Makalowski W."/>
            <person name="Marzo M."/>
            <person name="Matsuda M."/>
            <person name="Matzkin L."/>
            <person name="McAllister B."/>
            <person name="McBride C.S."/>
            <person name="McKernan B."/>
            <person name="McKernan K."/>
            <person name="Mendez-Lago M."/>
            <person name="Minx P."/>
            <person name="Mollenhauer M.U."/>
            <person name="Montooth K."/>
            <person name="Mount S.M."/>
            <person name="Mu X."/>
            <person name="Myers E."/>
            <person name="Negre B."/>
            <person name="Newfeld S."/>
            <person name="Nielsen R."/>
            <person name="Noor M.A."/>
            <person name="O'Grady P."/>
            <person name="Pachter L."/>
            <person name="Papaceit M."/>
            <person name="Parisi M.J."/>
            <person name="Parisi M."/>
            <person name="Parts L."/>
            <person name="Pedersen J.S."/>
            <person name="Pesole G."/>
            <person name="Phillippy A.M."/>
            <person name="Ponting C.P."/>
            <person name="Pop M."/>
            <person name="Porcelli D."/>
            <person name="Powell J.R."/>
            <person name="Prohaska S."/>
            <person name="Pruitt K."/>
            <person name="Puig M."/>
            <person name="Quesneville H."/>
            <person name="Ram K.R."/>
            <person name="Rand D."/>
            <person name="Rasmussen M.D."/>
            <person name="Reed L.K."/>
            <person name="Reenan R."/>
            <person name="Reily A."/>
            <person name="Remington K.A."/>
            <person name="Rieger T.T."/>
            <person name="Ritchie M.G."/>
            <person name="Robin C."/>
            <person name="Rogers Y.H."/>
            <person name="Rohde C."/>
            <person name="Rozas J."/>
            <person name="Rubenfield M.J."/>
            <person name="Ruiz A."/>
            <person name="Russo S."/>
            <person name="Salzberg S.L."/>
            <person name="Sanchez-Gracia A."/>
            <person name="Saranga D.J."/>
            <person name="Sato H."/>
            <person name="Schaeffer S.W."/>
            <person name="Schatz M.C."/>
            <person name="Schlenke T."/>
            <person name="Schwartz R."/>
            <person name="Segarra C."/>
            <person name="Singh R.S."/>
            <person name="Sirot L."/>
            <person name="Sirota M."/>
            <person name="Sisneros N.B."/>
            <person name="Smith C.D."/>
            <person name="Smith T.F."/>
            <person name="Spieth J."/>
            <person name="Stage D.E."/>
            <person name="Stark A."/>
            <person name="Stephan W."/>
            <person name="Strausberg R.L."/>
            <person name="Strempel S."/>
            <person name="Sturgill D."/>
            <person name="Sutton G."/>
            <person name="Sutton G.G."/>
            <person name="Tao W."/>
            <person name="Teichmann S."/>
            <person name="Tobari Y.N."/>
            <person name="Tomimura Y."/>
            <person name="Tsolas J.M."/>
            <person name="Valente V.L."/>
            <person name="Venter E."/>
            <person name="Venter J.C."/>
            <person name="Vicario S."/>
            <person name="Vieira F.G."/>
            <person name="Vilella A.J."/>
            <person name="Villasante A."/>
            <person name="Walenz B."/>
            <person name="Wang J."/>
            <person name="Wasserman M."/>
            <person name="Watts T."/>
            <person name="Wilson D."/>
            <person name="Wilson R.K."/>
            <person name="Wing R.A."/>
            <person name="Wolfner M.F."/>
            <person name="Wong A."/>
            <person name="Wong G.K."/>
            <person name="Wu C.I."/>
            <person name="Wu G."/>
            <person name="Yamamoto D."/>
            <person name="Yang H.P."/>
            <person name="Yang S.P."/>
            <person name="Yorke J.A."/>
            <person name="Yoshida K."/>
            <person name="Zdobnov E."/>
            <person name="Zhang P."/>
            <person name="Zhang Y."/>
            <person name="Zimin A.V."/>
            <person name="Baldwin J."/>
            <person name="Abdouelleil A."/>
            <person name="Abdulkadir J."/>
            <person name="Abebe A."/>
            <person name="Abera B."/>
            <person name="Abreu J."/>
            <person name="Acer S.C."/>
            <person name="Aftuck L."/>
            <person name="Alexander A."/>
            <person name="An P."/>
            <person name="Anderson E."/>
            <person name="Anderson S."/>
            <person name="Arachi H."/>
            <person name="Azer M."/>
            <person name="Bachantsang P."/>
            <person name="Barry A."/>
            <person name="Bayul T."/>
            <person name="Berlin A."/>
            <person name="Bessette D."/>
            <person name="Bloom T."/>
            <person name="Blye J."/>
            <person name="Boguslavskiy L."/>
            <person name="Bonnet C."/>
            <person name="Boukhgalter B."/>
            <person name="Bourzgui I."/>
            <person name="Brown A."/>
            <person name="Cahill P."/>
            <person name="Channer S."/>
            <person name="Cheshatsang Y."/>
            <person name="Chuda L."/>
            <person name="Citroen M."/>
            <person name="Collymore A."/>
            <person name="Cooke P."/>
            <person name="Costello M."/>
            <person name="D'Aco K."/>
            <person name="Daza R."/>
            <person name="De Haan G."/>
            <person name="DeGray S."/>
            <person name="DeMaso C."/>
            <person name="Dhargay N."/>
            <person name="Dooley K."/>
            <person name="Dooley E."/>
            <person name="Doricent M."/>
            <person name="Dorje P."/>
            <person name="Dorjee K."/>
            <person name="Dupes A."/>
            <person name="Elong R."/>
            <person name="Falk J."/>
            <person name="Farina A."/>
            <person name="Faro S."/>
            <person name="Ferguson D."/>
            <person name="Fisher S."/>
            <person name="Foley C.D."/>
            <person name="Franke A."/>
            <person name="Friedrich D."/>
            <person name="Gadbois L."/>
            <person name="Gearin G."/>
            <person name="Gearin C.R."/>
            <person name="Giannoukos G."/>
            <person name="Goode T."/>
            <person name="Graham J."/>
            <person name="Grandbois E."/>
            <person name="Grewal S."/>
            <person name="Gyaltsen K."/>
            <person name="Hafez N."/>
            <person name="Hagos B."/>
            <person name="Hall J."/>
            <person name="Henson C."/>
            <person name="Hollinger A."/>
            <person name="Honan T."/>
            <person name="Huard M.D."/>
            <person name="Hughes L."/>
            <person name="Hurhula B."/>
            <person name="Husby M.E."/>
            <person name="Kamat A."/>
            <person name="Kanga B."/>
            <person name="Kashin S."/>
            <person name="Khazanovich D."/>
            <person name="Kisner P."/>
            <person name="Lance K."/>
            <person name="Lara M."/>
            <person name="Lee W."/>
            <person name="Lennon N."/>
            <person name="Letendre F."/>
            <person name="LeVine R."/>
            <person name="Lipovsky A."/>
            <person name="Liu X."/>
            <person name="Liu J."/>
            <person name="Liu S."/>
            <person name="Lokyitsang T."/>
            <person name="Lokyitsang Y."/>
            <person name="Lubonja R."/>
            <person name="Lui A."/>
            <person name="MacDonald P."/>
            <person name="Magnisalis V."/>
            <person name="Maru K."/>
            <person name="Matthews C."/>
            <person name="McCusker W."/>
            <person name="McDonough S."/>
            <person name="Mehta T."/>
            <person name="Meldrim J."/>
            <person name="Meneus L."/>
            <person name="Mihai O."/>
            <person name="Mihalev A."/>
            <person name="Mihova T."/>
            <person name="Mittelman R."/>
            <person name="Mlenga V."/>
            <person name="Montmayeur A."/>
            <person name="Mulrain L."/>
            <person name="Navidi A."/>
            <person name="Naylor J."/>
            <person name="Negash T."/>
            <person name="Nguyen T."/>
            <person name="Nguyen N."/>
            <person name="Nicol R."/>
            <person name="Norbu C."/>
            <person name="Norbu N."/>
            <person name="Novod N."/>
            <person name="O'Neill B."/>
            <person name="Osman S."/>
            <person name="Markiewicz E."/>
            <person name="Oyono O.L."/>
            <person name="Patti C."/>
            <person name="Phunkhang P."/>
            <person name="Pierre F."/>
            <person name="Priest M."/>
            <person name="Raghuraman S."/>
            <person name="Rege F."/>
            <person name="Reyes R."/>
            <person name="Rise C."/>
            <person name="Rogov P."/>
            <person name="Ross K."/>
            <person name="Ryan E."/>
            <person name="Settipalli S."/>
            <person name="Shea T."/>
            <person name="Sherpa N."/>
            <person name="Shi L."/>
            <person name="Shih D."/>
            <person name="Sparrow T."/>
            <person name="Spaulding J."/>
            <person name="Stalker J."/>
            <person name="Stange-Thomann N."/>
            <person name="Stavropoulos S."/>
            <person name="Stone C."/>
            <person name="Strader C."/>
            <person name="Tesfaye S."/>
            <person name="Thomson T."/>
            <person name="Thoulutsang Y."/>
            <person name="Thoulutsang D."/>
            <person name="Topham K."/>
            <person name="Topping I."/>
            <person name="Tsamla T."/>
            <person name="Vassiliev H."/>
            <person name="Vo A."/>
            <person name="Wangchuk T."/>
            <person name="Wangdi T."/>
            <person name="Weiand M."/>
            <person name="Wilkinson J."/>
            <person name="Wilson A."/>
            <person name="Yadav S."/>
            <person name="Young G."/>
            <person name="Yu Q."/>
            <person name="Zembek L."/>
            <person name="Zhong D."/>
            <person name="Zimmer A."/>
            <person name="Zwirko Z."/>
            <person name="Jaffe D.B."/>
            <person name="Alvarez P."/>
            <person name="Brockman W."/>
            <person name="Butler J."/>
            <person name="Chin C."/>
            <person name="Gnerre S."/>
            <person name="Grabherr M."/>
            <person name="Kleber M."/>
            <person name="Mauceli E."/>
            <person name="MacCallum I."/>
        </authorList>
    </citation>
    <scope>NUCLEOTIDE SEQUENCE [LARGE SCALE GENOMIC DNA]</scope>
    <source>
        <strain evidence="17">Tucson 14030-0811.24</strain>
    </source>
</reference>
<comment type="function">
    <text evidence="13">Component of the serine palmitoyltransferase multisubunit enzyme (SPT) that catalyzes the initial and rate-limiting step in sphingolipid biosynthesis by condensing L-serine and activated acyl-CoA (most commonly palmitoyl-CoA) to form long-chain bases. The SPT complex is composed of SPTLC1, SPTLC2 or SPTLC3 and SPTSSA or SPTSSB. Within this complex, the heterodimer consisting of SPTLC1 and SPTLC2/SPTLC3 forms the catalytic core. Within the SPT complex, SPTSSB stimulates the catalytic activity and plays a role in substrate specificity. SPT complexes with this subunit showing a preference for longer acyl-CoAs. The SPTLC1-SPTLC2-SPTSSB complex shows a strong preference for C18-CoA substrate, while the SPTLC1-SPTLC3-SPTSSB isozyme displays an ability to use a broader range of acyl-CoAs, without apparent preference.</text>
</comment>
<comment type="pathway">
    <text evidence="2">Lipid metabolism.</text>
</comment>
<protein>
    <recommendedName>
        <fullName evidence="10">Serine palmitoyltransferase small subunit B</fullName>
    </recommendedName>
    <alternativeName>
        <fullName evidence="12">Protein ADMP</fullName>
    </alternativeName>
    <alternativeName>
        <fullName evidence="11">Small subunit of serine palmitoyltransferase B</fullName>
    </alternativeName>
</protein>
<evidence type="ECO:0000256" key="14">
    <source>
        <dbReference type="ARBA" id="ARBA00046416"/>
    </source>
</evidence>
<dbReference type="InterPro" id="IPR024512">
    <property type="entry name" value="Ser_palmitoyltrfase_ssu-like"/>
</dbReference>
<evidence type="ECO:0000256" key="4">
    <source>
        <dbReference type="ARBA" id="ARBA00022824"/>
    </source>
</evidence>
<dbReference type="PANTHER" id="PTHR28612:SF1">
    <property type="entry name" value="SERINE PALMITOYLTRANSFERASE SMALL SUBUNIT B"/>
    <property type="match status" value="1"/>
</dbReference>
<keyword evidence="17" id="KW-1185">Reference proteome</keyword>
<keyword evidence="7" id="KW-0443">Lipid metabolism</keyword>
<keyword evidence="4" id="KW-0256">Endoplasmic reticulum</keyword>
<proteinExistence type="inferred from homology"/>
<evidence type="ECO:0000256" key="3">
    <source>
        <dbReference type="ARBA" id="ARBA00022692"/>
    </source>
</evidence>
<feature type="transmembrane region" description="Helical" evidence="15">
    <location>
        <begin position="31"/>
        <end position="53"/>
    </location>
</feature>
<comment type="subcellular location">
    <subcellularLocation>
        <location evidence="1">Endoplasmic reticulum membrane</location>
        <topology evidence="1">Multi-pass membrane protein</topology>
    </subcellularLocation>
</comment>
<comment type="similarity">
    <text evidence="9">Belongs to the SPTSS family. SPTSSB subfamily.</text>
</comment>
<dbReference type="OrthoDB" id="202672at2759"/>
<dbReference type="GO" id="GO:0005789">
    <property type="term" value="C:endoplasmic reticulum membrane"/>
    <property type="evidence" value="ECO:0007669"/>
    <property type="project" value="UniProtKB-SubCell"/>
</dbReference>
<evidence type="ECO:0000256" key="6">
    <source>
        <dbReference type="ARBA" id="ARBA00022989"/>
    </source>
</evidence>
<evidence type="ECO:0000256" key="15">
    <source>
        <dbReference type="SAM" id="Phobius"/>
    </source>
</evidence>
<organism evidence="16 17">
    <name type="scientific">Drosophila willistoni</name>
    <name type="common">Fruit fly</name>
    <dbReference type="NCBI Taxonomy" id="7260"/>
    <lineage>
        <taxon>Eukaryota</taxon>
        <taxon>Metazoa</taxon>
        <taxon>Ecdysozoa</taxon>
        <taxon>Arthropoda</taxon>
        <taxon>Hexapoda</taxon>
        <taxon>Insecta</taxon>
        <taxon>Pterygota</taxon>
        <taxon>Neoptera</taxon>
        <taxon>Endopterygota</taxon>
        <taxon>Diptera</taxon>
        <taxon>Brachycera</taxon>
        <taxon>Muscomorpha</taxon>
        <taxon>Ephydroidea</taxon>
        <taxon>Drosophilidae</taxon>
        <taxon>Drosophila</taxon>
        <taxon>Sophophora</taxon>
    </lineage>
</organism>
<dbReference type="Proteomes" id="UP000007798">
    <property type="component" value="Unassembled WGS sequence"/>
</dbReference>
<evidence type="ECO:0000256" key="5">
    <source>
        <dbReference type="ARBA" id="ARBA00022919"/>
    </source>
</evidence>
<dbReference type="GO" id="GO:0006665">
    <property type="term" value="P:sphingolipid metabolic process"/>
    <property type="evidence" value="ECO:0007669"/>
    <property type="project" value="UniProtKB-KW"/>
</dbReference>
<dbReference type="InParanoid" id="B4NBF3"/>